<protein>
    <submittedName>
        <fullName evidence="1">Uncharacterized protein</fullName>
    </submittedName>
</protein>
<gene>
    <name evidence="1" type="ORF">HEQ75_08600</name>
</gene>
<dbReference type="EMBL" id="JAAVNE010000010">
    <property type="protein sequence ID" value="NKC30921.1"/>
    <property type="molecule type" value="Genomic_DNA"/>
</dbReference>
<evidence type="ECO:0000313" key="2">
    <source>
        <dbReference type="Proteomes" id="UP000787635"/>
    </source>
</evidence>
<sequence length="139" mass="14827">MFAAIQRRLSALVVGPSAPRAAKIAPDSAQSFRAPAFTVPTPAQLAEDAALPERAAVFAAACRSRLPMLDRVMAGLVAEGRLRPDQQAYGQEHRPRFTEALFAIESLLAPAPDWPACSVLEVGSPSRASCSMRPSRVCI</sequence>
<comment type="caution">
    <text evidence="1">The sequence shown here is derived from an EMBL/GenBank/DDBJ whole genome shotgun (WGS) entry which is preliminary data.</text>
</comment>
<dbReference type="RefSeq" id="WP_209318433.1">
    <property type="nucleotide sequence ID" value="NZ_JAAVNE010000010.1"/>
</dbReference>
<organism evidence="1 2">
    <name type="scientific">Falsiroseomonas selenitidurans</name>
    <dbReference type="NCBI Taxonomy" id="2716335"/>
    <lineage>
        <taxon>Bacteria</taxon>
        <taxon>Pseudomonadati</taxon>
        <taxon>Pseudomonadota</taxon>
        <taxon>Alphaproteobacteria</taxon>
        <taxon>Acetobacterales</taxon>
        <taxon>Roseomonadaceae</taxon>
        <taxon>Falsiroseomonas</taxon>
    </lineage>
</organism>
<accession>A0ABX1E1K7</accession>
<name>A0ABX1E1K7_9PROT</name>
<reference evidence="1 2" key="1">
    <citation type="submission" date="2020-03" db="EMBL/GenBank/DDBJ databases">
        <title>Roseomonas selenitidurans sp. nov. isolated from urban soil.</title>
        <authorList>
            <person name="Liu H."/>
        </authorList>
    </citation>
    <scope>NUCLEOTIDE SEQUENCE [LARGE SCALE GENOMIC DNA]</scope>
    <source>
        <strain evidence="1 2">BU-1</strain>
    </source>
</reference>
<evidence type="ECO:0000313" key="1">
    <source>
        <dbReference type="EMBL" id="NKC30921.1"/>
    </source>
</evidence>
<keyword evidence="2" id="KW-1185">Reference proteome</keyword>
<proteinExistence type="predicted"/>
<dbReference type="Proteomes" id="UP000787635">
    <property type="component" value="Unassembled WGS sequence"/>
</dbReference>